<evidence type="ECO:0000313" key="2">
    <source>
        <dbReference type="Proteomes" id="UP000019149"/>
    </source>
</evidence>
<dbReference type="GeneID" id="36342346"/>
<reference evidence="1 2" key="1">
    <citation type="journal article" date="2013" name="Nat. Genet.">
        <title>The genome of the hydatid tapeworm Echinococcus granulosus.</title>
        <authorList>
            <person name="Zheng H."/>
            <person name="Zhang W."/>
            <person name="Zhang L."/>
            <person name="Zhang Z."/>
            <person name="Li J."/>
            <person name="Lu G."/>
            <person name="Zhu Y."/>
            <person name="Wang Y."/>
            <person name="Huang Y."/>
            <person name="Liu J."/>
            <person name="Kang H."/>
            <person name="Chen J."/>
            <person name="Wang L."/>
            <person name="Chen A."/>
            <person name="Yu S."/>
            <person name="Gao Z."/>
            <person name="Jin L."/>
            <person name="Gu W."/>
            <person name="Wang Z."/>
            <person name="Zhao L."/>
            <person name="Shi B."/>
            <person name="Wen H."/>
            <person name="Lin R."/>
            <person name="Jones M.K."/>
            <person name="Brejova B."/>
            <person name="Vinar T."/>
            <person name="Zhao G."/>
            <person name="McManus D.P."/>
            <person name="Chen Z."/>
            <person name="Zhou Y."/>
            <person name="Wang S."/>
        </authorList>
    </citation>
    <scope>NUCLEOTIDE SEQUENCE [LARGE SCALE GENOMIC DNA]</scope>
</reference>
<organism evidence="1 2">
    <name type="scientific">Echinococcus granulosus</name>
    <name type="common">Hydatid tapeworm</name>
    <dbReference type="NCBI Taxonomy" id="6210"/>
    <lineage>
        <taxon>Eukaryota</taxon>
        <taxon>Metazoa</taxon>
        <taxon>Spiralia</taxon>
        <taxon>Lophotrochozoa</taxon>
        <taxon>Platyhelminthes</taxon>
        <taxon>Cestoda</taxon>
        <taxon>Eucestoda</taxon>
        <taxon>Cyclophyllidea</taxon>
        <taxon>Taeniidae</taxon>
        <taxon>Echinococcus</taxon>
        <taxon>Echinococcus granulosus group</taxon>
    </lineage>
</organism>
<dbReference type="AlphaFoldDB" id="W6UKA6"/>
<sequence length="88" mass="9517">MKVLRGISAVVPSYTGTREDNDTGRDQSSNRLAKVQQLIIQMACCQNWELDNQCRDEAHPSTLIIIHAALECSANAPSPGGLVLGPIQ</sequence>
<gene>
    <name evidence="1" type="ORF">EGR_06631</name>
</gene>
<dbReference type="Proteomes" id="UP000019149">
    <property type="component" value="Unassembled WGS sequence"/>
</dbReference>
<protein>
    <submittedName>
        <fullName evidence="1">Uncharacterized protein</fullName>
    </submittedName>
</protein>
<dbReference type="KEGG" id="egl:EGR_06631"/>
<proteinExistence type="predicted"/>
<comment type="caution">
    <text evidence="1">The sequence shown here is derived from an EMBL/GenBank/DDBJ whole genome shotgun (WGS) entry which is preliminary data.</text>
</comment>
<dbReference type="RefSeq" id="XP_024349738.1">
    <property type="nucleotide sequence ID" value="XM_024495880.1"/>
</dbReference>
<dbReference type="EMBL" id="APAU02000060">
    <property type="protein sequence ID" value="EUB58542.1"/>
    <property type="molecule type" value="Genomic_DNA"/>
</dbReference>
<accession>W6UKA6</accession>
<evidence type="ECO:0000313" key="1">
    <source>
        <dbReference type="EMBL" id="EUB58542.1"/>
    </source>
</evidence>
<name>W6UKA6_ECHGR</name>
<dbReference type="CTD" id="36342346"/>
<keyword evidence="2" id="KW-1185">Reference proteome</keyword>